<protein>
    <submittedName>
        <fullName evidence="1">Uncharacterized protein</fullName>
    </submittedName>
</protein>
<evidence type="ECO:0000313" key="1">
    <source>
        <dbReference type="EMBL" id="CAL1283509.1"/>
    </source>
</evidence>
<name>A0AAV2AHK0_9ARAC</name>
<dbReference type="AlphaFoldDB" id="A0AAV2AHK0"/>
<sequence>MSCFHPFRKSDTSERFPVWNGFSIPGRTSGRPSSSPILSSRLRLPGFVAPDNQPCVWGAYLKQNNRTEIAPL</sequence>
<reference evidence="1 2" key="1">
    <citation type="submission" date="2024-04" db="EMBL/GenBank/DDBJ databases">
        <authorList>
            <person name="Rising A."/>
            <person name="Reimegard J."/>
            <person name="Sonavane S."/>
            <person name="Akerstrom W."/>
            <person name="Nylinder S."/>
            <person name="Hedman E."/>
            <person name="Kallberg Y."/>
        </authorList>
    </citation>
    <scope>NUCLEOTIDE SEQUENCE [LARGE SCALE GENOMIC DNA]</scope>
</reference>
<evidence type="ECO:0000313" key="2">
    <source>
        <dbReference type="Proteomes" id="UP001497382"/>
    </source>
</evidence>
<dbReference type="EMBL" id="CAXIEN010000168">
    <property type="protein sequence ID" value="CAL1283509.1"/>
    <property type="molecule type" value="Genomic_DNA"/>
</dbReference>
<accession>A0AAV2AHK0</accession>
<proteinExistence type="predicted"/>
<keyword evidence="2" id="KW-1185">Reference proteome</keyword>
<gene>
    <name evidence="1" type="ORF">LARSCL_LOCUS12647</name>
</gene>
<dbReference type="Proteomes" id="UP001497382">
    <property type="component" value="Unassembled WGS sequence"/>
</dbReference>
<organism evidence="1 2">
    <name type="scientific">Larinioides sclopetarius</name>
    <dbReference type="NCBI Taxonomy" id="280406"/>
    <lineage>
        <taxon>Eukaryota</taxon>
        <taxon>Metazoa</taxon>
        <taxon>Ecdysozoa</taxon>
        <taxon>Arthropoda</taxon>
        <taxon>Chelicerata</taxon>
        <taxon>Arachnida</taxon>
        <taxon>Araneae</taxon>
        <taxon>Araneomorphae</taxon>
        <taxon>Entelegynae</taxon>
        <taxon>Araneoidea</taxon>
        <taxon>Araneidae</taxon>
        <taxon>Larinioides</taxon>
    </lineage>
</organism>
<comment type="caution">
    <text evidence="1">The sequence shown here is derived from an EMBL/GenBank/DDBJ whole genome shotgun (WGS) entry which is preliminary data.</text>
</comment>